<keyword evidence="1" id="KW-0812">Transmembrane</keyword>
<dbReference type="Proteomes" id="UP000708208">
    <property type="component" value="Unassembled WGS sequence"/>
</dbReference>
<name>A0A8J2L671_9HEXA</name>
<feature type="transmembrane region" description="Helical" evidence="1">
    <location>
        <begin position="47"/>
        <end position="71"/>
    </location>
</feature>
<comment type="caution">
    <text evidence="2">The sequence shown here is derived from an EMBL/GenBank/DDBJ whole genome shotgun (WGS) entry which is preliminary data.</text>
</comment>
<dbReference type="EMBL" id="CAJVCH010367496">
    <property type="protein sequence ID" value="CAG7816333.1"/>
    <property type="molecule type" value="Genomic_DNA"/>
</dbReference>
<proteinExistence type="predicted"/>
<organism evidence="2 3">
    <name type="scientific">Allacma fusca</name>
    <dbReference type="NCBI Taxonomy" id="39272"/>
    <lineage>
        <taxon>Eukaryota</taxon>
        <taxon>Metazoa</taxon>
        <taxon>Ecdysozoa</taxon>
        <taxon>Arthropoda</taxon>
        <taxon>Hexapoda</taxon>
        <taxon>Collembola</taxon>
        <taxon>Symphypleona</taxon>
        <taxon>Sminthuridae</taxon>
        <taxon>Allacma</taxon>
    </lineage>
</organism>
<gene>
    <name evidence="2" type="ORF">AFUS01_LOCUS26958</name>
</gene>
<protein>
    <submittedName>
        <fullName evidence="2">Uncharacterized protein</fullName>
    </submittedName>
</protein>
<keyword evidence="1" id="KW-1133">Transmembrane helix</keyword>
<evidence type="ECO:0000256" key="1">
    <source>
        <dbReference type="SAM" id="Phobius"/>
    </source>
</evidence>
<reference evidence="2" key="1">
    <citation type="submission" date="2021-06" db="EMBL/GenBank/DDBJ databases">
        <authorList>
            <person name="Hodson N. C."/>
            <person name="Mongue J. A."/>
            <person name="Jaron S. K."/>
        </authorList>
    </citation>
    <scope>NUCLEOTIDE SEQUENCE</scope>
</reference>
<feature type="non-terminal residue" evidence="2">
    <location>
        <position position="1"/>
    </location>
</feature>
<accession>A0A8J2L671</accession>
<keyword evidence="1" id="KW-0472">Membrane</keyword>
<evidence type="ECO:0000313" key="3">
    <source>
        <dbReference type="Proteomes" id="UP000708208"/>
    </source>
</evidence>
<sequence length="163" mass="18829">LDHKNENLTRITLRSPEKVMRAYREMQILTKLFNDTMAQIYQPLHSFFLNGTFVTCAFATVHCFGSMHWFAYMLNPATAISVVIYDCISYPTAAAILTHSEEFAFSWQKFVSSFSQSDLQKFLKSSPSLKIRMGRQYYIQKQTLFTCLNIMVNQTIAILVGIR</sequence>
<keyword evidence="3" id="KW-1185">Reference proteome</keyword>
<evidence type="ECO:0000313" key="2">
    <source>
        <dbReference type="EMBL" id="CAG7816333.1"/>
    </source>
</evidence>
<dbReference type="AlphaFoldDB" id="A0A8J2L671"/>